<reference evidence="1" key="1">
    <citation type="submission" date="2021-05" db="EMBL/GenBank/DDBJ databases">
        <authorList>
            <person name="Scholz U."/>
            <person name="Mascher M."/>
            <person name="Fiebig A."/>
        </authorList>
    </citation>
    <scope>NUCLEOTIDE SEQUENCE [LARGE SCALE GENOMIC DNA]</scope>
</reference>
<proteinExistence type="predicted"/>
<sequence length="294" mass="33826">MKRNLQISDTCVVCGLECEDTFHTFCRCHTARQLWDAMREVWPLKDIESITNTRTEWLLHALAQADEQTRMMMLMTFWRAWYVRNEVVHNKAPPPIEASRRFLSSYVESLMTIKRYPGADPAKGKIVIHYDRIQKKDRRQEEAKAITRELKWWSKPPPGWTKLNVDGSWKEEGNSGGTGMVLWDEDDNTIFAACRHLWTCASPLEAEVLACVEGLSLALEWTDKPIILESDCLQHTIMINAAELNRSPITAQVNEVKRLCQGGRECLIRHISREVNIVSHILAIAGCTDYLRCL</sequence>
<evidence type="ECO:0000313" key="1">
    <source>
        <dbReference type="EnsemblPlants" id="AVESA.00010b.r2.7CG0675670.1.CDS.1"/>
    </source>
</evidence>
<dbReference type="EnsemblPlants" id="AVESA.00010b.r2.7CG0675670.1">
    <property type="protein sequence ID" value="AVESA.00010b.r2.7CG0675670.1.CDS.1"/>
    <property type="gene ID" value="AVESA.00010b.r2.7CG0675670"/>
</dbReference>
<evidence type="ECO:0000313" key="2">
    <source>
        <dbReference type="Proteomes" id="UP001732700"/>
    </source>
</evidence>
<keyword evidence="2" id="KW-1185">Reference proteome</keyword>
<organism evidence="1 2">
    <name type="scientific">Avena sativa</name>
    <name type="common">Oat</name>
    <dbReference type="NCBI Taxonomy" id="4498"/>
    <lineage>
        <taxon>Eukaryota</taxon>
        <taxon>Viridiplantae</taxon>
        <taxon>Streptophyta</taxon>
        <taxon>Embryophyta</taxon>
        <taxon>Tracheophyta</taxon>
        <taxon>Spermatophyta</taxon>
        <taxon>Magnoliopsida</taxon>
        <taxon>Liliopsida</taxon>
        <taxon>Poales</taxon>
        <taxon>Poaceae</taxon>
        <taxon>BOP clade</taxon>
        <taxon>Pooideae</taxon>
        <taxon>Poodae</taxon>
        <taxon>Poeae</taxon>
        <taxon>Poeae Chloroplast Group 1 (Aveneae type)</taxon>
        <taxon>Aveninae</taxon>
        <taxon>Avena</taxon>
    </lineage>
</organism>
<name>A0ACD5ZVH8_AVESA</name>
<dbReference type="Proteomes" id="UP001732700">
    <property type="component" value="Chromosome 7C"/>
</dbReference>
<protein>
    <submittedName>
        <fullName evidence="1">Uncharacterized protein</fullName>
    </submittedName>
</protein>
<reference evidence="1" key="2">
    <citation type="submission" date="2025-09" db="UniProtKB">
        <authorList>
            <consortium name="EnsemblPlants"/>
        </authorList>
    </citation>
    <scope>IDENTIFICATION</scope>
</reference>
<accession>A0ACD5ZVH8</accession>